<name>A0ABW5FJH2_9BACL</name>
<comment type="caution">
    <text evidence="2">The sequence shown here is derived from an EMBL/GenBank/DDBJ whole genome shotgun (WGS) entry which is preliminary data.</text>
</comment>
<evidence type="ECO:0000313" key="2">
    <source>
        <dbReference type="EMBL" id="MFD2414312.1"/>
    </source>
</evidence>
<keyword evidence="1" id="KW-1133">Transmembrane helix</keyword>
<dbReference type="RefSeq" id="WP_209994720.1">
    <property type="nucleotide sequence ID" value="NZ_JBHSVQ010000001.1"/>
</dbReference>
<protein>
    <submittedName>
        <fullName evidence="2">Uncharacterized protein</fullName>
    </submittedName>
</protein>
<evidence type="ECO:0000313" key="3">
    <source>
        <dbReference type="Proteomes" id="UP001597448"/>
    </source>
</evidence>
<dbReference type="Proteomes" id="UP001597448">
    <property type="component" value="Unassembled WGS sequence"/>
</dbReference>
<sequence>MDKREREPQWYELARKGPFPEIKFTEEAAGRVVRQIGIDGSSLNQVLPYGQRRRVIRIRMLSTAVVLLLLLLGAGALVLGSDGVGRSGGFNPLEVSGAGMIEPPTAGQVDLSDAGLKRTAVQVMQEQLGKRYPYAGVERQKEGESDIATVIFREGDYSARVWINTATGKVIRLVMDGIYKPEDIDSKFVDEAMAQLRNAGYKGKFTVTGLKHFVHYGTNDDEQGIQTDDLLMGNEGQIDYENGVYRSSTFRMGEEEVSAEVKQAGLKAIKLLREQGTEHLYSIKRTMSPTQDVLVLTYGESERMATTVLMDYATQGILQVEDIMLFDGNSFNSADPNTNLLNVDKVKLQLSAAAIADEMFGIRLEEYTFVKEMSGIGTVAFKSPDGATVITGSYNRSGVFYMMQQTPAPAE</sequence>
<accession>A0ABW5FJH2</accession>
<keyword evidence="1" id="KW-0472">Membrane</keyword>
<organism evidence="2 3">
    <name type="scientific">Paenibacillus rhizoplanae</name>
    <dbReference type="NCBI Taxonomy" id="1917181"/>
    <lineage>
        <taxon>Bacteria</taxon>
        <taxon>Bacillati</taxon>
        <taxon>Bacillota</taxon>
        <taxon>Bacilli</taxon>
        <taxon>Bacillales</taxon>
        <taxon>Paenibacillaceae</taxon>
        <taxon>Paenibacillus</taxon>
    </lineage>
</organism>
<proteinExistence type="predicted"/>
<keyword evidence="1" id="KW-0812">Transmembrane</keyword>
<evidence type="ECO:0000256" key="1">
    <source>
        <dbReference type="SAM" id="Phobius"/>
    </source>
</evidence>
<reference evidence="3" key="1">
    <citation type="journal article" date="2019" name="Int. J. Syst. Evol. Microbiol.">
        <title>The Global Catalogue of Microorganisms (GCM) 10K type strain sequencing project: providing services to taxonomists for standard genome sequencing and annotation.</title>
        <authorList>
            <consortium name="The Broad Institute Genomics Platform"/>
            <consortium name="The Broad Institute Genome Sequencing Center for Infectious Disease"/>
            <person name="Wu L."/>
            <person name="Ma J."/>
        </authorList>
    </citation>
    <scope>NUCLEOTIDE SEQUENCE [LARGE SCALE GENOMIC DNA]</scope>
    <source>
        <strain evidence="3">CCM 8725</strain>
    </source>
</reference>
<gene>
    <name evidence="2" type="ORF">ACFSX3_31155</name>
</gene>
<keyword evidence="3" id="KW-1185">Reference proteome</keyword>
<feature type="transmembrane region" description="Helical" evidence="1">
    <location>
        <begin position="60"/>
        <end position="80"/>
    </location>
</feature>
<dbReference type="EMBL" id="JBHUKY010000100">
    <property type="protein sequence ID" value="MFD2414312.1"/>
    <property type="molecule type" value="Genomic_DNA"/>
</dbReference>